<gene>
    <name evidence="1" type="ORF">P0082_05485</name>
</gene>
<dbReference type="RefSeq" id="WP_326928524.1">
    <property type="nucleotide sequence ID" value="NZ_CP123443.1"/>
</dbReference>
<reference evidence="1 2" key="1">
    <citation type="submission" date="2023-04" db="EMBL/GenBank/DDBJ databases">
        <title>Spirochaete genome identified in red abalone sample constitutes a novel genus.</title>
        <authorList>
            <person name="Sharma S.P."/>
            <person name="Purcell C.M."/>
            <person name="Hyde J.R."/>
            <person name="Severin A.J."/>
        </authorList>
    </citation>
    <scope>NUCLEOTIDE SEQUENCE [LARGE SCALE GENOMIC DNA]</scope>
    <source>
        <strain evidence="1 2">SP-2023</strain>
    </source>
</reference>
<evidence type="ECO:0000313" key="2">
    <source>
        <dbReference type="Proteomes" id="UP001228690"/>
    </source>
</evidence>
<name>A0ABY8MMA3_9SPIO</name>
<dbReference type="EMBL" id="CP123443">
    <property type="protein sequence ID" value="WGK70313.1"/>
    <property type="molecule type" value="Genomic_DNA"/>
</dbReference>
<sequence length="374" mass="43546">MSHDRALPALEDIIYSLEDLDSESSQNNQDSLWLDIQSGELREIAPEQLEAKPELFGSTVFPLPPWSSEQGYGLMLEFAQGCLPPGSDNELLKILRSRHRVFRRYRRYIKENTELKQSWDSFKKGYFYRYLCSWYSREFPQARELSDLWPKIEPVPSRPTAQQKQNRLPNECPEIGLSECLLHEDFSLNKTISETEQQFLRLNEEQKECRARTLLQYTLACSPKTVVSQSALQTPQALQTDETKKVGTPKHPVPHFEKLQGFYDSLTWLNRLAAMSPTGETVAVLYWTWQTWQGPSGTQPTCQARLVEVICEENYSDLNLENHLFRYFLDKMCPELEIHTVELYLRPETEHRFAETLPGYPQEDVARICKITVQ</sequence>
<accession>A0ABY8MMA3</accession>
<dbReference type="Proteomes" id="UP001228690">
    <property type="component" value="Chromosome"/>
</dbReference>
<keyword evidence="2" id="KW-1185">Reference proteome</keyword>
<proteinExistence type="predicted"/>
<organism evidence="1 2">
    <name type="scientific">Candidatus Haliotispira prima</name>
    <dbReference type="NCBI Taxonomy" id="3034016"/>
    <lineage>
        <taxon>Bacteria</taxon>
        <taxon>Pseudomonadati</taxon>
        <taxon>Spirochaetota</taxon>
        <taxon>Spirochaetia</taxon>
        <taxon>Spirochaetales</taxon>
        <taxon>Spirochaetaceae</taxon>
        <taxon>Candidatus Haliotispira</taxon>
    </lineage>
</organism>
<protein>
    <submittedName>
        <fullName evidence="1">Uncharacterized protein</fullName>
    </submittedName>
</protein>
<evidence type="ECO:0000313" key="1">
    <source>
        <dbReference type="EMBL" id="WGK70313.1"/>
    </source>
</evidence>